<feature type="compositionally biased region" description="Basic and acidic residues" evidence="1">
    <location>
        <begin position="1"/>
        <end position="14"/>
    </location>
</feature>
<accession>A0A7R8ZGL6</accession>
<sequence>MASLEHNRNFEETTGKQFPQQMEPHGPYHGHTAQNMVDKLYSKRWSSLPPHYENTAEKMVGQGGFTAVVISSNTS</sequence>
<evidence type="ECO:0000256" key="1">
    <source>
        <dbReference type="SAM" id="MobiDB-lite"/>
    </source>
</evidence>
<dbReference type="EMBL" id="OA585624">
    <property type="protein sequence ID" value="CAD7206705.1"/>
    <property type="molecule type" value="Genomic_DNA"/>
</dbReference>
<reference evidence="2" key="1">
    <citation type="submission" date="2020-11" db="EMBL/GenBank/DDBJ databases">
        <authorList>
            <person name="Tran Van P."/>
        </authorList>
    </citation>
    <scope>NUCLEOTIDE SEQUENCE</scope>
</reference>
<gene>
    <name evidence="2" type="ORF">TDIB3V08_LOCUS12854</name>
</gene>
<feature type="region of interest" description="Disordered" evidence="1">
    <location>
        <begin position="1"/>
        <end position="32"/>
    </location>
</feature>
<evidence type="ECO:0000313" key="2">
    <source>
        <dbReference type="EMBL" id="CAD7206705.1"/>
    </source>
</evidence>
<name>A0A7R8ZGL6_TIMDO</name>
<dbReference type="AlphaFoldDB" id="A0A7R8ZGL6"/>
<organism evidence="2">
    <name type="scientific">Timema douglasi</name>
    <name type="common">Walking stick</name>
    <dbReference type="NCBI Taxonomy" id="61478"/>
    <lineage>
        <taxon>Eukaryota</taxon>
        <taxon>Metazoa</taxon>
        <taxon>Ecdysozoa</taxon>
        <taxon>Arthropoda</taxon>
        <taxon>Hexapoda</taxon>
        <taxon>Insecta</taxon>
        <taxon>Pterygota</taxon>
        <taxon>Neoptera</taxon>
        <taxon>Polyneoptera</taxon>
        <taxon>Phasmatodea</taxon>
        <taxon>Timematodea</taxon>
        <taxon>Timematoidea</taxon>
        <taxon>Timematidae</taxon>
        <taxon>Timema</taxon>
    </lineage>
</organism>
<protein>
    <submittedName>
        <fullName evidence="2">Uncharacterized protein</fullName>
    </submittedName>
</protein>
<proteinExistence type="predicted"/>